<feature type="transmembrane region" description="Helical" evidence="2">
    <location>
        <begin position="210"/>
        <end position="236"/>
    </location>
</feature>
<dbReference type="RefSeq" id="WP_311555370.1">
    <property type="nucleotide sequence ID" value="NZ_JAVREJ010000003.1"/>
</dbReference>
<feature type="transmembrane region" description="Helical" evidence="2">
    <location>
        <begin position="135"/>
        <end position="160"/>
    </location>
</feature>
<dbReference type="Gene3D" id="1.20.120.1760">
    <property type="match status" value="1"/>
</dbReference>
<evidence type="ECO:0000256" key="2">
    <source>
        <dbReference type="SAM" id="Phobius"/>
    </source>
</evidence>
<dbReference type="InterPro" id="IPR043130">
    <property type="entry name" value="CDP-OH_PTrfase_TM_dom"/>
</dbReference>
<feature type="transmembrane region" description="Helical" evidence="2">
    <location>
        <begin position="92"/>
        <end position="115"/>
    </location>
</feature>
<evidence type="ECO:0000313" key="4">
    <source>
        <dbReference type="Proteomes" id="UP001183202"/>
    </source>
</evidence>
<organism evidence="3 4">
    <name type="scientific">Pseudonocardia charpentierae</name>
    <dbReference type="NCBI Taxonomy" id="3075545"/>
    <lineage>
        <taxon>Bacteria</taxon>
        <taxon>Bacillati</taxon>
        <taxon>Actinomycetota</taxon>
        <taxon>Actinomycetes</taxon>
        <taxon>Pseudonocardiales</taxon>
        <taxon>Pseudonocardiaceae</taxon>
        <taxon>Pseudonocardia</taxon>
    </lineage>
</organism>
<evidence type="ECO:0000313" key="3">
    <source>
        <dbReference type="EMBL" id="MDT0349355.1"/>
    </source>
</evidence>
<protein>
    <submittedName>
        <fullName evidence="3">CDP-alcohol phosphatidyltransferase family protein</fullName>
    </submittedName>
</protein>
<keyword evidence="2" id="KW-0812">Transmembrane</keyword>
<dbReference type="EMBL" id="JAVREJ010000003">
    <property type="protein sequence ID" value="MDT0349355.1"/>
    <property type="molecule type" value="Genomic_DNA"/>
</dbReference>
<feature type="transmembrane region" description="Helical" evidence="2">
    <location>
        <begin position="188"/>
        <end position="204"/>
    </location>
</feature>
<dbReference type="InterPro" id="IPR000462">
    <property type="entry name" value="CDP-OH_P_trans"/>
</dbReference>
<feature type="region of interest" description="Disordered" evidence="1">
    <location>
        <begin position="1"/>
        <end position="32"/>
    </location>
</feature>
<feature type="transmembrane region" description="Helical" evidence="2">
    <location>
        <begin position="68"/>
        <end position="85"/>
    </location>
</feature>
<comment type="caution">
    <text evidence="3">The sequence shown here is derived from an EMBL/GenBank/DDBJ whole genome shotgun (WGS) entry which is preliminary data.</text>
</comment>
<keyword evidence="2" id="KW-0472">Membrane</keyword>
<evidence type="ECO:0000256" key="1">
    <source>
        <dbReference type="SAM" id="MobiDB-lite"/>
    </source>
</evidence>
<reference evidence="4" key="1">
    <citation type="submission" date="2023-07" db="EMBL/GenBank/DDBJ databases">
        <title>30 novel species of actinomycetes from the DSMZ collection.</title>
        <authorList>
            <person name="Nouioui I."/>
        </authorList>
    </citation>
    <scope>NUCLEOTIDE SEQUENCE [LARGE SCALE GENOMIC DNA]</scope>
    <source>
        <strain evidence="4">DSM 45834</strain>
    </source>
</reference>
<dbReference type="Pfam" id="PF01066">
    <property type="entry name" value="CDP-OH_P_transf"/>
    <property type="match status" value="1"/>
</dbReference>
<sequence>MTGHLPTDGPQTGETRTGETRTGETRTGEQGWAALHGGIRPSAVVRIWLGGVQRLAATGPVARISPDALSVAGVVVAGAAVLVAVAGGRWPLLAAVLVVLVGVLDGLDGAVALHTGRARPLGAVVDAMADRVGDLLLLATLAVLGAPPVWCVAAGALTFLHEYLRARAGAAGMPGVGAVTVAERPTRLVLVAVACLGAGTLPAGTPLTGWGWATVCVIGWVVVGAVGFVHLAIGVARTTPG</sequence>
<name>A0ABU2N5Z1_9PSEU</name>
<dbReference type="Proteomes" id="UP001183202">
    <property type="component" value="Unassembled WGS sequence"/>
</dbReference>
<accession>A0ABU2N5Z1</accession>
<feature type="compositionally biased region" description="Basic and acidic residues" evidence="1">
    <location>
        <begin position="16"/>
        <end position="27"/>
    </location>
</feature>
<gene>
    <name evidence="3" type="ORF">RM445_07420</name>
</gene>
<proteinExistence type="predicted"/>
<keyword evidence="4" id="KW-1185">Reference proteome</keyword>
<keyword evidence="2" id="KW-1133">Transmembrane helix</keyword>